<dbReference type="InterPro" id="IPR052179">
    <property type="entry name" value="DD-CPase-like"/>
</dbReference>
<dbReference type="Pfam" id="PF02557">
    <property type="entry name" value="VanY"/>
    <property type="match status" value="1"/>
</dbReference>
<dbReference type="PANTHER" id="PTHR34385">
    <property type="entry name" value="D-ALANYL-D-ALANINE CARBOXYPEPTIDASE"/>
    <property type="match status" value="1"/>
</dbReference>
<keyword evidence="2" id="KW-0378">Hydrolase</keyword>
<dbReference type="InterPro" id="IPR003709">
    <property type="entry name" value="VanY-like_core_dom"/>
</dbReference>
<dbReference type="SUPFAM" id="SSF55166">
    <property type="entry name" value="Hedgehog/DD-peptidase"/>
    <property type="match status" value="1"/>
</dbReference>
<feature type="domain" description="D-alanyl-D-alanine carboxypeptidase-like core" evidence="1">
    <location>
        <begin position="27"/>
        <end position="177"/>
    </location>
</feature>
<dbReference type="EMBL" id="FNDD01000018">
    <property type="protein sequence ID" value="SDH51117.1"/>
    <property type="molecule type" value="Genomic_DNA"/>
</dbReference>
<dbReference type="GO" id="GO:0006508">
    <property type="term" value="P:proteolysis"/>
    <property type="evidence" value="ECO:0007669"/>
    <property type="project" value="InterPro"/>
</dbReference>
<dbReference type="STRING" id="861298.SAMN04488136_11830"/>
<dbReference type="Proteomes" id="UP000198854">
    <property type="component" value="Unassembled WGS sequence"/>
</dbReference>
<evidence type="ECO:0000313" key="2">
    <source>
        <dbReference type="EMBL" id="SDH51117.1"/>
    </source>
</evidence>
<keyword evidence="3" id="KW-1185">Reference proteome</keyword>
<keyword evidence="2" id="KW-0645">Protease</keyword>
<dbReference type="InterPro" id="IPR009045">
    <property type="entry name" value="Zn_M74/Hedgehog-like"/>
</dbReference>
<dbReference type="CDD" id="cd14847">
    <property type="entry name" value="DD-carboxypeptidase_like"/>
    <property type="match status" value="1"/>
</dbReference>
<keyword evidence="2" id="KW-0121">Carboxypeptidase</keyword>
<dbReference type="AlphaFoldDB" id="A0A1G8CZT4"/>
<dbReference type="GO" id="GO:0004180">
    <property type="term" value="F:carboxypeptidase activity"/>
    <property type="evidence" value="ECO:0007669"/>
    <property type="project" value="UniProtKB-KW"/>
</dbReference>
<sequence length="227" mass="25521">MMTPLELTGQTDSHLGSTLVGQKTFLVHPNVEHDLLALKQAADNAGFEFNIASGFRDYQRQCTIWNNKMSGQSVILDSNSQPLDSHGLSDGQKVQAILRWSALPGSSRHHWGSDFDVFDRQALPDGETLKLEPWEYLDGHQSEFYQWLKTHLAEFGFFFPYRQDLGGVSPEPWHISHRATAQSCLEALTPKLLAEQISQTPFLGAEYVLEHLDSIYTGYIANIDQAS</sequence>
<reference evidence="2 3" key="1">
    <citation type="submission" date="2016-10" db="EMBL/GenBank/DDBJ databases">
        <authorList>
            <person name="de Groot N.N."/>
        </authorList>
    </citation>
    <scope>NUCLEOTIDE SEQUENCE [LARGE SCALE GENOMIC DNA]</scope>
    <source>
        <strain evidence="2 3">CGMCC 1.10228</strain>
    </source>
</reference>
<evidence type="ECO:0000313" key="3">
    <source>
        <dbReference type="Proteomes" id="UP000198854"/>
    </source>
</evidence>
<organism evidence="2 3">
    <name type="scientific">Vibrio xiamenensis</name>
    <dbReference type="NCBI Taxonomy" id="861298"/>
    <lineage>
        <taxon>Bacteria</taxon>
        <taxon>Pseudomonadati</taxon>
        <taxon>Pseudomonadota</taxon>
        <taxon>Gammaproteobacteria</taxon>
        <taxon>Vibrionales</taxon>
        <taxon>Vibrionaceae</taxon>
        <taxon>Vibrio</taxon>
    </lineage>
</organism>
<dbReference type="PANTHER" id="PTHR34385:SF1">
    <property type="entry name" value="PEPTIDOGLYCAN L-ALANYL-D-GLUTAMATE ENDOPEPTIDASE CWLK"/>
    <property type="match status" value="1"/>
</dbReference>
<protein>
    <submittedName>
        <fullName evidence="2">LD-carboxypeptidase LdcB, LAS superfamily</fullName>
    </submittedName>
</protein>
<gene>
    <name evidence="2" type="ORF">SAMN04488136_11830</name>
</gene>
<evidence type="ECO:0000259" key="1">
    <source>
        <dbReference type="Pfam" id="PF02557"/>
    </source>
</evidence>
<dbReference type="Gene3D" id="3.30.1380.10">
    <property type="match status" value="1"/>
</dbReference>
<name>A0A1G8CZT4_9VIBR</name>
<proteinExistence type="predicted"/>
<accession>A0A1G8CZT4</accession>